<feature type="region of interest" description="Disordered" evidence="1">
    <location>
        <begin position="302"/>
        <end position="343"/>
    </location>
</feature>
<dbReference type="Gene3D" id="3.10.580.10">
    <property type="entry name" value="CBS-domain"/>
    <property type="match status" value="1"/>
</dbReference>
<feature type="compositionally biased region" description="Basic and acidic residues" evidence="1">
    <location>
        <begin position="333"/>
        <end position="343"/>
    </location>
</feature>
<dbReference type="Proteomes" id="UP000757540">
    <property type="component" value="Unassembled WGS sequence"/>
</dbReference>
<feature type="compositionally biased region" description="Gly residues" evidence="1">
    <location>
        <begin position="309"/>
        <end position="318"/>
    </location>
</feature>
<dbReference type="InterPro" id="IPR000160">
    <property type="entry name" value="GGDEF_dom"/>
</dbReference>
<dbReference type="InterPro" id="IPR050469">
    <property type="entry name" value="Diguanylate_Cyclase"/>
</dbReference>
<sequence length="343" mass="36152">MHDEITEVARHRQVRGGTRLAGVVSDLARPVVVVGSTTPVGQLEVMFRNPELGCVVVVEDGGTRTGIIMRSGLTAALTGRLGYGRAVLERRPTSEVTDWSPMVVHPHDAVSSVATRAMERSDARRYDDVLVAAEQWASASTADLMRSLVAALADRSSRDPQTRLPTRSATWHSLARRCDLVQGTRTRVVLVLLDVRGMSALNARHGFVAGDAVLVDLAGRLVGGLPRGCEAGRVDGDRFAVLATLPPMDDIQAAASADHLRRHVLANLAQPSAATGAAVWPELRSSVVWSVAGAADAEELVREAESRLGGSGSPGGSRVGRTAPSAPGPSEGAGDRLPLRRVG</sequence>
<dbReference type="RefSeq" id="WP_171783608.1">
    <property type="nucleotide sequence ID" value="NZ_BAAAML010000006.1"/>
</dbReference>
<dbReference type="SUPFAM" id="SSF55073">
    <property type="entry name" value="Nucleotide cyclase"/>
    <property type="match status" value="1"/>
</dbReference>
<organism evidence="3 4">
    <name type="scientific">Isoptericola halotolerans</name>
    <dbReference type="NCBI Taxonomy" id="300560"/>
    <lineage>
        <taxon>Bacteria</taxon>
        <taxon>Bacillati</taxon>
        <taxon>Actinomycetota</taxon>
        <taxon>Actinomycetes</taxon>
        <taxon>Micrococcales</taxon>
        <taxon>Promicromonosporaceae</taxon>
        <taxon>Isoptericola</taxon>
    </lineage>
</organism>
<dbReference type="InterPro" id="IPR046342">
    <property type="entry name" value="CBS_dom_sf"/>
</dbReference>
<feature type="domain" description="GGDEF" evidence="2">
    <location>
        <begin position="186"/>
        <end position="324"/>
    </location>
</feature>
<dbReference type="SMART" id="SM00267">
    <property type="entry name" value="GGDEF"/>
    <property type="match status" value="1"/>
</dbReference>
<evidence type="ECO:0000259" key="2">
    <source>
        <dbReference type="PROSITE" id="PS50887"/>
    </source>
</evidence>
<gene>
    <name evidence="3" type="ORF">HDG69_001967</name>
</gene>
<protein>
    <submittedName>
        <fullName evidence="3">Diguanylate cyclase (GGDEF)-like protein</fullName>
    </submittedName>
</protein>
<dbReference type="Pfam" id="PF00990">
    <property type="entry name" value="GGDEF"/>
    <property type="match status" value="1"/>
</dbReference>
<dbReference type="InterPro" id="IPR043128">
    <property type="entry name" value="Rev_trsase/Diguanyl_cyclase"/>
</dbReference>
<reference evidence="3 4" key="1">
    <citation type="submission" date="2020-05" db="EMBL/GenBank/DDBJ databases">
        <title>Genomic Encyclopedia of Type Strains, Phase III (KMG-III): the genomes of soil and plant-associated and newly described type strains.</title>
        <authorList>
            <person name="Whitman W."/>
        </authorList>
    </citation>
    <scope>NUCLEOTIDE SEQUENCE [LARGE SCALE GENOMIC DNA]</scope>
    <source>
        <strain evidence="3 4">KCTC 19046</strain>
    </source>
</reference>
<keyword evidence="4" id="KW-1185">Reference proteome</keyword>
<dbReference type="PANTHER" id="PTHR45138">
    <property type="entry name" value="REGULATORY COMPONENTS OF SENSORY TRANSDUCTION SYSTEM"/>
    <property type="match status" value="1"/>
</dbReference>
<dbReference type="PANTHER" id="PTHR45138:SF9">
    <property type="entry name" value="DIGUANYLATE CYCLASE DGCM-RELATED"/>
    <property type="match status" value="1"/>
</dbReference>
<evidence type="ECO:0000313" key="3">
    <source>
        <dbReference type="EMBL" id="NOV97392.1"/>
    </source>
</evidence>
<evidence type="ECO:0000313" key="4">
    <source>
        <dbReference type="Proteomes" id="UP000757540"/>
    </source>
</evidence>
<dbReference type="Gene3D" id="3.30.70.270">
    <property type="match status" value="1"/>
</dbReference>
<proteinExistence type="predicted"/>
<name>A0ABX2A3E2_9MICO</name>
<dbReference type="EMBL" id="JABEZU010000002">
    <property type="protein sequence ID" value="NOV97392.1"/>
    <property type="molecule type" value="Genomic_DNA"/>
</dbReference>
<comment type="caution">
    <text evidence="3">The sequence shown here is derived from an EMBL/GenBank/DDBJ whole genome shotgun (WGS) entry which is preliminary data.</text>
</comment>
<dbReference type="SUPFAM" id="SSF54631">
    <property type="entry name" value="CBS-domain pair"/>
    <property type="match status" value="1"/>
</dbReference>
<evidence type="ECO:0000256" key="1">
    <source>
        <dbReference type="SAM" id="MobiDB-lite"/>
    </source>
</evidence>
<accession>A0ABX2A3E2</accession>
<dbReference type="PROSITE" id="PS50887">
    <property type="entry name" value="GGDEF"/>
    <property type="match status" value="1"/>
</dbReference>
<dbReference type="InterPro" id="IPR029787">
    <property type="entry name" value="Nucleotide_cyclase"/>
</dbReference>